<dbReference type="EMBL" id="JAAWVN010011844">
    <property type="protein sequence ID" value="MBN3291260.1"/>
    <property type="molecule type" value="Genomic_DNA"/>
</dbReference>
<dbReference type="Pfam" id="PF21773">
    <property type="entry name" value="ODAD1_CC"/>
    <property type="match status" value="1"/>
</dbReference>
<feature type="region of interest" description="Disordered" evidence="4">
    <location>
        <begin position="1224"/>
        <end position="1272"/>
    </location>
</feature>
<dbReference type="InterPro" id="IPR039586">
    <property type="entry name" value="CFAP46"/>
</dbReference>
<keyword evidence="1 3" id="KW-0175">Coiled coil</keyword>
<feature type="non-terminal residue" evidence="6">
    <location>
        <position position="1"/>
    </location>
</feature>
<evidence type="ECO:0000259" key="5">
    <source>
        <dbReference type="Pfam" id="PF21773"/>
    </source>
</evidence>
<feature type="domain" description="ODAD1 central coiled coil region" evidence="5">
    <location>
        <begin position="2334"/>
        <end position="2503"/>
    </location>
</feature>
<sequence>MSVGMCMATSATQQIAHKTKSKRNKGNLVSVTGQLHELLESLLDAGHFKDAAKFANEAALFIKTNVPHLYQKIFSLQMQHKLIDAQTATKAGKNFRAISVIYKIQMLKSEMNSKEFVKDAEGKLSKILRLLQSNAREVSTESSDEALEISTAEKISLLLQLAHIALELNSPQVTAACLSNVEKIGLIDSRQLIEVQCLKIQVDLKKDGIKIEKYSKAAVEMQLKATEQLDLVLQNAVREGDLNVIQIVCVAQWNLCLPLLQHNIKRRVKKQLNRVAEALEKSNSLMFQLHCQIHIEIGRIEENEDRIEAAIQHFQKALNLDDRGVYKESLQATLHLLQLQTVLYKTPDRPQDIAAKIIEQAKKGKTNDDVRMKRSLLENAGIALSPKTFLVVLDGEHDVKDAALKKNNKIISQLAAKAQHHTDSLQELEGYLSILGSHNDKERMKLWAALAKVARKQEVWDICRVACRFCLLYDDGRWQASNEKKDQSKSEGNLDNFQHSMKHEKELLRLLAEVRFISAEATVHKLQSEGVQLNDKPVPPEDKRKHSVGFVMTNPANDPMWIVYRDWISRLSDYATENFLRAAELGVELNEAWIVCNAAVYIWNYNIHLIKSGRQRELVETFQKILSAFKKTGHCGETVLVMMLCNVVAQGLMAPWLPHTSKESFESREHEKRSSGKTSAEKSSKSSTRSNEKIGSNQGFSVDPSGQSDLKKALEVCEFALGIANGIASPDSVPVAVVKQIVMTWVKIKQLLQQNIVLKLESDDESKDISQSAMTKILTGLEMHSCNNTKLMEFSAPSLSLMAKVMSDCTWTDAVVELQAWIQLAHFSLLSNDHDLVMLCTQKAKGLEEAATKKVNLNKLTICDYSVVQEMFSIIFCTQGQSIFQSSAGNRNLLNAALNAFELSACYAEKAGNNRLAMTAARHFWNACLPIMHLPSERQLLRDSIVKILKAVNCTSQKEHLYNYCIYCAGIGNPEEDLTLRTAMYALLFFTYADNNDWEAGLNVLDEAIWQMPRTKHRLFLFKHRAIVKARLGQNTMMDMQKLRNETEDYISYMWSRLADCSKETADKLSCYQNAIGSLKQSEYDWQKVEFLLLFGEWLYSNQFPVSNSLNIIEWAIDVLLHLRPGEQEKNNVKKIDYDIATPDNLGIEIGVQVTTTNLSLSDLKNIKQLETLIRAHTLLAIILGSGSSQHQQNCLIAYAYVMRIWQVSLASGGVLVKELMKNQSAPSPATPAATPKSKQKGKKSKEPPTPVVKEKPKRKGPLDVLPATPEEWAGYDCPDEIREVFKHDGNVSTINNKTITKPMQSLYYLDQLVKELQLLSLIHLTLPVLQFAEVIAHEVMGSKSRSDLYHLRIAQVSTDLGLNMHAAYHEKIVGTIFIYDEEQIKCRQDIFVQKEQQTQTPKEKSQNTDAENISLKELGDKAAKARCLYLFAFLANSEKKHAQAKAFLEKAREIGGDEYFWFNTTHCLVTAIAEGYNENKEILACKVLEHTVSILKSALEERPNRAPICRFMVASLEARYNDILTFGNKKNINPHSLEKIMAACDRLSQSSKELIQCGHKKEGVDAIVEQAMALRKLASKTDNEEFKHHYLLESYRLMNHAVMVQEEVFCNTVNIFNLQETRNLSLPVTRKLAKIKLMLVDLTIDMLQILFNEEKMQAFADEQKGPVRKMVEEYVRNTPDCTSVEQEWIMTGKTLGQMTLTQLESVYTLCTSSLEMKVKCLCLLGKCLRLLSVKNDPIYPLAHWNSHFVEEIKSKLNDDEPEIEADCQQQEVKQYSSKASKLKNERLFAQQTLAQATEVLAQTLSLSINNKFTDVITMSSLDLLECFQQFDHVSSCQYLALYQSCRVSMMMSEVLNIATSDTSSSQLAALMNLLNQLHGTRDARANTLFLTVQQKLTEISKAYANLMINPQHLNHLNDLPPNFRILILQHSEDRSVLYGAFFDKAKANEKLRGPPLTGPLMHTRVARTSVNPDTFSKLLAEVRQYKQNVMKLLLKKEFQKSYNLETDLFSDGASFMAGATVDTEESIIVLADKLLMELPLEALKIIDDDGLSTISRDFSLQLLWNRMQREEPDVVDPYNEVKEPDSVNPVNKMKQILETYSPQFTPQWQGIMGNEHVPSHAELEQLLNKSSAFVFYGTERFLANLMPSRLVAMNVADLLKLGHTTGQTVQAMQKQSALLGTSDNSGSNNQGLAGNTANVNTQNSAEAESENEGESEVATLQRRCTFLEGNKQAYERETYEKIRKQEKLIKQLEQERQDIVLNLEGVRGHRNEKHKEKIEEALNSLIEKGDDIDTKIMHEAKKHARFNKEIKELEAKLDKERKVLAEKKDPVNKIRKLRNHDAQASGKYNTFISTNSKLREEIETLRGEKEKFQQLYKKIQKELEKIRKECVKVTQEANEAHRIREEAQAKILRVAEQTTNDLDQYTTELSEIQRELKHSGRVERFLQEKTKHREPDAEFLAAKKKRESKKQEQKIENKITLNKYEEAVERINEIIEKSAKKMYIKKHRRSRLDSKYIVEGTSEDDRRRLWDIDACITSPLDALL</sequence>
<feature type="region of interest" description="Disordered" evidence="4">
    <location>
        <begin position="663"/>
        <end position="705"/>
    </location>
</feature>
<keyword evidence="2" id="KW-0802">TPR repeat</keyword>
<feature type="coiled-coil region" evidence="3">
    <location>
        <begin position="2297"/>
        <end position="2324"/>
    </location>
</feature>
<dbReference type="InterPro" id="IPR049258">
    <property type="entry name" value="ODAD1_CC"/>
</dbReference>
<dbReference type="PROSITE" id="PS50005">
    <property type="entry name" value="TPR"/>
    <property type="match status" value="1"/>
</dbReference>
<name>A0ABS2YWV7_POLSE</name>
<feature type="coiled-coil region" evidence="3">
    <location>
        <begin position="2218"/>
        <end position="2263"/>
    </location>
</feature>
<dbReference type="InterPro" id="IPR019734">
    <property type="entry name" value="TPR_rpt"/>
</dbReference>
<evidence type="ECO:0000313" key="6">
    <source>
        <dbReference type="EMBL" id="MBN3291260.1"/>
    </source>
</evidence>
<dbReference type="SMART" id="SM00028">
    <property type="entry name" value="TPR"/>
    <property type="match status" value="2"/>
</dbReference>
<gene>
    <name evidence="6" type="primary">Cfap46</name>
    <name evidence="6" type="ORF">GTO92_0005425</name>
</gene>
<feature type="compositionally biased region" description="Basic and acidic residues" evidence="4">
    <location>
        <begin position="663"/>
        <end position="684"/>
    </location>
</feature>
<feature type="repeat" description="TPR" evidence="2">
    <location>
        <begin position="291"/>
        <end position="324"/>
    </location>
</feature>
<keyword evidence="7" id="KW-1185">Reference proteome</keyword>
<reference evidence="6" key="1">
    <citation type="journal article" date="2021" name="Cell">
        <title>Tracing the genetic footprints of vertebrate landing in non-teleost ray-finned fishes.</title>
        <authorList>
            <person name="Bi X."/>
            <person name="Wang K."/>
            <person name="Yang L."/>
            <person name="Pan H."/>
            <person name="Jiang H."/>
            <person name="Wei Q."/>
            <person name="Fang M."/>
            <person name="Yu H."/>
            <person name="Zhu C."/>
            <person name="Cai Y."/>
            <person name="He Y."/>
            <person name="Gan X."/>
            <person name="Zeng H."/>
            <person name="Yu D."/>
            <person name="Zhu Y."/>
            <person name="Jiang H."/>
            <person name="Qiu Q."/>
            <person name="Yang H."/>
            <person name="Zhang Y.E."/>
            <person name="Wang W."/>
            <person name="Zhu M."/>
            <person name="He S."/>
            <person name="Zhang G."/>
        </authorList>
    </citation>
    <scope>NUCLEOTIDE SEQUENCE</scope>
    <source>
        <strain evidence="6">Bchr_001</strain>
    </source>
</reference>
<feature type="compositionally biased region" description="Low complexity" evidence="4">
    <location>
        <begin position="1224"/>
        <end position="1237"/>
    </location>
</feature>
<evidence type="ECO:0000256" key="4">
    <source>
        <dbReference type="SAM" id="MobiDB-lite"/>
    </source>
</evidence>
<evidence type="ECO:0000256" key="1">
    <source>
        <dbReference type="ARBA" id="ARBA00023054"/>
    </source>
</evidence>
<evidence type="ECO:0000256" key="3">
    <source>
        <dbReference type="SAM" id="Coils"/>
    </source>
</evidence>
<feature type="coiled-coil region" evidence="3">
    <location>
        <begin position="2356"/>
        <end position="2436"/>
    </location>
</feature>
<evidence type="ECO:0000256" key="2">
    <source>
        <dbReference type="PROSITE-ProRule" id="PRU00339"/>
    </source>
</evidence>
<dbReference type="Proteomes" id="UP001166052">
    <property type="component" value="Unassembled WGS sequence"/>
</dbReference>
<dbReference type="PANTHER" id="PTHR15977">
    <property type="entry name" value="CILIA- AND FLAGELLA-ASSOCIATED PROTEIN 46"/>
    <property type="match status" value="1"/>
</dbReference>
<comment type="caution">
    <text evidence="6">The sequence shown here is derived from an EMBL/GenBank/DDBJ whole genome shotgun (WGS) entry which is preliminary data.</text>
</comment>
<accession>A0ABS2YWV7</accession>
<organism evidence="6 7">
    <name type="scientific">Polypterus senegalus</name>
    <name type="common">Senegal bichir</name>
    <dbReference type="NCBI Taxonomy" id="55291"/>
    <lineage>
        <taxon>Eukaryota</taxon>
        <taxon>Metazoa</taxon>
        <taxon>Chordata</taxon>
        <taxon>Craniata</taxon>
        <taxon>Vertebrata</taxon>
        <taxon>Euteleostomi</taxon>
        <taxon>Actinopterygii</taxon>
        <taxon>Polypteriformes</taxon>
        <taxon>Polypteridae</taxon>
        <taxon>Polypterus</taxon>
    </lineage>
</organism>
<protein>
    <submittedName>
        <fullName evidence="6">CFA46 protein</fullName>
    </submittedName>
</protein>
<feature type="compositionally biased region" description="Polar residues" evidence="4">
    <location>
        <begin position="2175"/>
        <end position="2203"/>
    </location>
</feature>
<feature type="non-terminal residue" evidence="6">
    <location>
        <position position="2545"/>
    </location>
</feature>
<dbReference type="PANTHER" id="PTHR15977:SF15">
    <property type="entry name" value="CILIA- AND FLAGELLA-ASSOCIATED PROTEIN 46"/>
    <property type="match status" value="1"/>
</dbReference>
<feature type="region of interest" description="Disordered" evidence="4">
    <location>
        <begin position="2175"/>
        <end position="2218"/>
    </location>
</feature>
<evidence type="ECO:0000313" key="7">
    <source>
        <dbReference type="Proteomes" id="UP001166052"/>
    </source>
</evidence>
<feature type="compositionally biased region" description="Polar residues" evidence="4">
    <location>
        <begin position="694"/>
        <end position="705"/>
    </location>
</feature>
<proteinExistence type="predicted"/>